<reference evidence="4" key="1">
    <citation type="journal article" date="2019" name="Int. J. Syst. Evol. Microbiol.">
        <title>The Global Catalogue of Microorganisms (GCM) 10K type strain sequencing project: providing services to taxonomists for standard genome sequencing and annotation.</title>
        <authorList>
            <consortium name="The Broad Institute Genomics Platform"/>
            <consortium name="The Broad Institute Genome Sequencing Center for Infectious Disease"/>
            <person name="Wu L."/>
            <person name="Ma J."/>
        </authorList>
    </citation>
    <scope>NUCLEOTIDE SEQUENCE [LARGE SCALE GENOMIC DNA]</scope>
    <source>
        <strain evidence="4">JCM 4816</strain>
    </source>
</reference>
<keyword evidence="4" id="KW-1185">Reference proteome</keyword>
<feature type="transmembrane region" description="Helical" evidence="2">
    <location>
        <begin position="80"/>
        <end position="102"/>
    </location>
</feature>
<comment type="caution">
    <text evidence="3">The sequence shown here is derived from an EMBL/GenBank/DDBJ whole genome shotgun (WGS) entry which is preliminary data.</text>
</comment>
<evidence type="ECO:0000256" key="1">
    <source>
        <dbReference type="SAM" id="MobiDB-lite"/>
    </source>
</evidence>
<keyword evidence="2" id="KW-1133">Transmembrane helix</keyword>
<evidence type="ECO:0000313" key="4">
    <source>
        <dbReference type="Proteomes" id="UP001501455"/>
    </source>
</evidence>
<name>A0ABP6TTP0_9ACTN</name>
<proteinExistence type="predicted"/>
<dbReference type="Proteomes" id="UP001501455">
    <property type="component" value="Unassembled WGS sequence"/>
</dbReference>
<gene>
    <name evidence="3" type="ORF">GCM10019016_052170</name>
</gene>
<sequence length="236" mass="24326">MAPEHSGADALMSAITGEPLPDEARADAAFRAEHRRAEADVVLLREQLGMIGDALAGEPSPRTAPAPVRESYGRRRRPRWALATLVAAAVAAVTGGMGWLIAQGGGAGSASGSSADSAAAKEESGVLFGSPRYLACASLVVEGTVTAVERVERTGVLRITMDVTRSYKPEGPGGRELVLRAEEGTVSGVAAGARVLLGVPRGSATPDHWVVGERDVARERALIIASLGPSRGLDCP</sequence>
<dbReference type="EMBL" id="BAAAXF010000036">
    <property type="protein sequence ID" value="GAA3498114.1"/>
    <property type="molecule type" value="Genomic_DNA"/>
</dbReference>
<dbReference type="RefSeq" id="WP_345578384.1">
    <property type="nucleotide sequence ID" value="NZ_BAAAXF010000036.1"/>
</dbReference>
<keyword evidence="2" id="KW-0472">Membrane</keyword>
<organism evidence="3 4">
    <name type="scientific">Streptomyces prasinosporus</name>
    <dbReference type="NCBI Taxonomy" id="68256"/>
    <lineage>
        <taxon>Bacteria</taxon>
        <taxon>Bacillati</taxon>
        <taxon>Actinomycetota</taxon>
        <taxon>Actinomycetes</taxon>
        <taxon>Kitasatosporales</taxon>
        <taxon>Streptomycetaceae</taxon>
        <taxon>Streptomyces</taxon>
        <taxon>Streptomyces albogriseolus group</taxon>
    </lineage>
</organism>
<protein>
    <recommendedName>
        <fullName evidence="5">Anti-sigma factor</fullName>
    </recommendedName>
</protein>
<feature type="region of interest" description="Disordered" evidence="1">
    <location>
        <begin position="54"/>
        <end position="73"/>
    </location>
</feature>
<evidence type="ECO:0000313" key="3">
    <source>
        <dbReference type="EMBL" id="GAA3498114.1"/>
    </source>
</evidence>
<evidence type="ECO:0008006" key="5">
    <source>
        <dbReference type="Google" id="ProtNLM"/>
    </source>
</evidence>
<evidence type="ECO:0000256" key="2">
    <source>
        <dbReference type="SAM" id="Phobius"/>
    </source>
</evidence>
<keyword evidence="2" id="KW-0812">Transmembrane</keyword>
<accession>A0ABP6TTP0</accession>